<dbReference type="SUPFAM" id="SSF55874">
    <property type="entry name" value="ATPase domain of HSP90 chaperone/DNA topoisomerase II/histidine kinase"/>
    <property type="match status" value="1"/>
</dbReference>
<dbReference type="SUPFAM" id="SSF50341">
    <property type="entry name" value="CheW-like"/>
    <property type="match status" value="2"/>
</dbReference>
<dbReference type="InterPro" id="IPR001789">
    <property type="entry name" value="Sig_transdc_resp-reg_receiver"/>
</dbReference>
<dbReference type="FunFam" id="3.30.565.10:FF:000016">
    <property type="entry name" value="Chemotaxis protein CheA, putative"/>
    <property type="match status" value="1"/>
</dbReference>
<gene>
    <name evidence="15" type="primary">cheA</name>
    <name evidence="15" type="ORF">SZ25_00794</name>
</gene>
<dbReference type="InterPro" id="IPR011006">
    <property type="entry name" value="CheY-like_superfamily"/>
</dbReference>
<keyword evidence="6" id="KW-0418">Kinase</keyword>
<evidence type="ECO:0000256" key="8">
    <source>
        <dbReference type="ARBA" id="ARBA00035100"/>
    </source>
</evidence>
<dbReference type="Pfam" id="PF02895">
    <property type="entry name" value="H-kinase_dim"/>
    <property type="match status" value="1"/>
</dbReference>
<dbReference type="PROSITE" id="PS50894">
    <property type="entry name" value="HPT"/>
    <property type="match status" value="1"/>
</dbReference>
<dbReference type="Pfam" id="PF01627">
    <property type="entry name" value="Hpt"/>
    <property type="match status" value="1"/>
</dbReference>
<dbReference type="Gene3D" id="1.20.120.160">
    <property type="entry name" value="HPT domain"/>
    <property type="match status" value="1"/>
</dbReference>
<dbReference type="InterPro" id="IPR036890">
    <property type="entry name" value="HATPase_C_sf"/>
</dbReference>
<dbReference type="PANTHER" id="PTHR43395">
    <property type="entry name" value="SENSOR HISTIDINE KINASE CHEA"/>
    <property type="match status" value="1"/>
</dbReference>
<dbReference type="InterPro" id="IPR003594">
    <property type="entry name" value="HATPase_dom"/>
</dbReference>
<proteinExistence type="predicted"/>
<reference evidence="15 16" key="1">
    <citation type="submission" date="2015-02" db="EMBL/GenBank/DDBJ databases">
        <title>Single cell genomics of a rare environmental alphaproteobacterium provides unique insights into Rickettsiaceae evolution.</title>
        <authorList>
            <person name="Martijn J."/>
            <person name="Schulz F."/>
            <person name="Zaremba-Niedzwiedzka K."/>
            <person name="Viklund J."/>
            <person name="Stepanauskas R."/>
            <person name="Andersson S.G.E."/>
            <person name="Horn M."/>
            <person name="Guy L."/>
            <person name="Ettema T.J.G."/>
        </authorList>
    </citation>
    <scope>NUCLEOTIDE SEQUENCE [LARGE SCALE GENOMIC DNA]</scope>
    <source>
        <strain evidence="15 16">SCGC AAA041-L04</strain>
    </source>
</reference>
<dbReference type="EC" id="2.7.13.3" evidence="2"/>
<dbReference type="SMART" id="SM00260">
    <property type="entry name" value="CheW"/>
    <property type="match status" value="1"/>
</dbReference>
<dbReference type="Pfam" id="PF01584">
    <property type="entry name" value="CheW"/>
    <property type="match status" value="1"/>
</dbReference>
<dbReference type="PROSITE" id="PS50109">
    <property type="entry name" value="HIS_KIN"/>
    <property type="match status" value="1"/>
</dbReference>
<dbReference type="PROSITE" id="PS50110">
    <property type="entry name" value="RESPONSE_REGULATORY"/>
    <property type="match status" value="1"/>
</dbReference>
<dbReference type="InterPro" id="IPR004358">
    <property type="entry name" value="Sig_transdc_His_kin-like_C"/>
</dbReference>
<dbReference type="InterPro" id="IPR037006">
    <property type="entry name" value="CheA-like_homodim_sf"/>
</dbReference>
<feature type="domain" description="HPt" evidence="14">
    <location>
        <begin position="1"/>
        <end position="104"/>
    </location>
</feature>
<evidence type="ECO:0000256" key="6">
    <source>
        <dbReference type="ARBA" id="ARBA00022777"/>
    </source>
</evidence>
<evidence type="ECO:0000256" key="3">
    <source>
        <dbReference type="ARBA" id="ARBA00021495"/>
    </source>
</evidence>
<dbReference type="Gene3D" id="2.30.30.40">
    <property type="entry name" value="SH3 Domains"/>
    <property type="match status" value="1"/>
</dbReference>
<keyword evidence="16" id="KW-1185">Reference proteome</keyword>
<dbReference type="AlphaFoldDB" id="A0A0F5MMT3"/>
<feature type="modified residue" description="Phosphohistidine" evidence="9">
    <location>
        <position position="44"/>
    </location>
</feature>
<dbReference type="SMART" id="SM00448">
    <property type="entry name" value="REC"/>
    <property type="match status" value="1"/>
</dbReference>
<dbReference type="Gene3D" id="3.40.50.2300">
    <property type="match status" value="1"/>
</dbReference>
<dbReference type="InterPro" id="IPR004105">
    <property type="entry name" value="CheA-like_dim"/>
</dbReference>
<dbReference type="InterPro" id="IPR051315">
    <property type="entry name" value="Bact_Chemotaxis_CheA"/>
</dbReference>
<evidence type="ECO:0000259" key="12">
    <source>
        <dbReference type="PROSITE" id="PS50110"/>
    </source>
</evidence>
<keyword evidence="7" id="KW-0902">Two-component regulatory system</keyword>
<dbReference type="InterPro" id="IPR036641">
    <property type="entry name" value="HPT_dom_sf"/>
</dbReference>
<dbReference type="SMART" id="SM00073">
    <property type="entry name" value="HPT"/>
    <property type="match status" value="1"/>
</dbReference>
<dbReference type="Gene3D" id="3.30.565.10">
    <property type="entry name" value="Histidine kinase-like ATPase, C-terminal domain"/>
    <property type="match status" value="1"/>
</dbReference>
<accession>A0A0F5MMT3</accession>
<evidence type="ECO:0000313" key="16">
    <source>
        <dbReference type="Proteomes" id="UP000033358"/>
    </source>
</evidence>
<dbReference type="Proteomes" id="UP000033358">
    <property type="component" value="Unassembled WGS sequence"/>
</dbReference>
<evidence type="ECO:0000256" key="7">
    <source>
        <dbReference type="ARBA" id="ARBA00023012"/>
    </source>
</evidence>
<protein>
    <recommendedName>
        <fullName evidence="3">Chemotaxis protein CheA</fullName>
        <ecNumber evidence="2">2.7.13.3</ecNumber>
    </recommendedName>
</protein>
<dbReference type="InterPro" id="IPR008207">
    <property type="entry name" value="Sig_transdc_His_kin_Hpt_dom"/>
</dbReference>
<feature type="domain" description="CheW-like" evidence="13">
    <location>
        <begin position="463"/>
        <end position="602"/>
    </location>
</feature>
<dbReference type="InterPro" id="IPR005467">
    <property type="entry name" value="His_kinase_dom"/>
</dbReference>
<evidence type="ECO:0000256" key="1">
    <source>
        <dbReference type="ARBA" id="ARBA00000085"/>
    </source>
</evidence>
<keyword evidence="5 15" id="KW-0808">Transferase</keyword>
<dbReference type="SUPFAM" id="SSF47226">
    <property type="entry name" value="Histidine-containing phosphotransfer domain, HPT domain"/>
    <property type="match status" value="1"/>
</dbReference>
<evidence type="ECO:0000259" key="14">
    <source>
        <dbReference type="PROSITE" id="PS50894"/>
    </source>
</evidence>
<evidence type="ECO:0000313" key="15">
    <source>
        <dbReference type="EMBL" id="KKB96123.1"/>
    </source>
</evidence>
<dbReference type="Gene3D" id="1.10.287.560">
    <property type="entry name" value="Histidine kinase CheA-like, homodimeric domain"/>
    <property type="match status" value="1"/>
</dbReference>
<dbReference type="CDD" id="cd16916">
    <property type="entry name" value="HATPase_CheA-like"/>
    <property type="match status" value="1"/>
</dbReference>
<feature type="domain" description="Response regulatory" evidence="12">
    <location>
        <begin position="769"/>
        <end position="885"/>
    </location>
</feature>
<dbReference type="EMBL" id="JYHA01000129">
    <property type="protein sequence ID" value="KKB96123.1"/>
    <property type="molecule type" value="Genomic_DNA"/>
</dbReference>
<comment type="caution">
    <text evidence="15">The sequence shown here is derived from an EMBL/GenBank/DDBJ whole genome shotgun (WGS) entry which is preliminary data.</text>
</comment>
<dbReference type="InterPro" id="IPR002545">
    <property type="entry name" value="CheW-lke_dom"/>
</dbReference>
<organism evidence="15 16">
    <name type="scientific">Candidatus Arcanibacter lacustris</name>
    <dbReference type="NCBI Taxonomy" id="1607817"/>
    <lineage>
        <taxon>Bacteria</taxon>
        <taxon>Pseudomonadati</taxon>
        <taxon>Pseudomonadota</taxon>
        <taxon>Alphaproteobacteria</taxon>
        <taxon>Rickettsiales</taxon>
        <taxon>Candidatus Arcanibacter</taxon>
    </lineage>
</organism>
<evidence type="ECO:0000256" key="10">
    <source>
        <dbReference type="PROSITE-ProRule" id="PRU00169"/>
    </source>
</evidence>
<comment type="function">
    <text evidence="8">Involved in the transmission of sensory signals from the chemoreceptors to the flagellar motors. CheA is autophosphorylated; it can transfer its phosphate group to either CheB or CheY.</text>
</comment>
<evidence type="ECO:0000259" key="11">
    <source>
        <dbReference type="PROSITE" id="PS50109"/>
    </source>
</evidence>
<feature type="domain" description="Histidine kinase" evidence="11">
    <location>
        <begin position="211"/>
        <end position="461"/>
    </location>
</feature>
<dbReference type="GO" id="GO:0006935">
    <property type="term" value="P:chemotaxis"/>
    <property type="evidence" value="ECO:0007669"/>
    <property type="project" value="InterPro"/>
</dbReference>
<keyword evidence="4 10" id="KW-0597">Phosphoprotein</keyword>
<dbReference type="SMART" id="SM00387">
    <property type="entry name" value="HATPase_c"/>
    <property type="match status" value="1"/>
</dbReference>
<sequence>MDELIKDFLVEASEAIQKLDTELVILERDPKNQDLLGSIFRIMHTIKGTCGFLGLSRLESLAHAGENILGKIRDHEIEVTPTTISLILESLDVIKVIVAHLEAHGSEPPENDVELIKKLNLAAGMEGDGHGDAHAEAPALPDSHPVVEQLSVVAPVEVVPEVLETKPEAVSNNVAVAKTEEVAHDPKKDAVDIGLQATQNKEVTADVKATASSQSVRVSLDILEGLMLMVSELVLTRNQLQQIARSQKDSEFSAPIQRLGHITSELQERVMKTRMQPISNAWTPFPRLVRGLANELGKKIELKMVGEDTELDRQLIETIKDPLTHMVRNSCDHGLEMPEERTKAGKSDTGIIMLKAYHQGGHIIIEISDNGKGLDVNRIKTKVLAENLATEEELAGMSDIQICQFIFKAGFSTAAKITSVSGRGVGMDVVKTNIEKINGTIELSTKLGKGTSFFIKIPLTLAIMSVLIVQCKDEKFAIPQINVLELVRTGKNSGYMIENINERPVLRLRNTILSLEYLSKILGFNDDNELDVDAISDIVICEIGGSIFGIVVDKVYDTEEIVVKPVAPILKPIEIYSGITLLGDGSIVMILDPNGIFRWVSNNNEVQDSSAKDEVKDPSKDQKMTKFLLVKSGKKSLKAIPIELVSRLEEIDVNTIEYSGTSKIVQYRDKLMYLTQLDDDLEVQTQFQHVISFVDRDKILGIMVDDISDIVEHRVDIVSNISTPGYIGTMIINDKTTDLVDLSYYFESVFGKIESTDEIDSVEDRKLPRMLMVDDSLFFRKIIPQNLLIHGYDLVATENADRALEILEKDANFVAMIVDYNMPGMNGMEFASICEKDPRLKHIPIIVLSSALGDNFKVVKSNNIKAYISKTNHDQLLRAITELNVPGANFVKFEGV</sequence>
<evidence type="ECO:0000259" key="13">
    <source>
        <dbReference type="PROSITE" id="PS50851"/>
    </source>
</evidence>
<dbReference type="SUPFAM" id="SSF52172">
    <property type="entry name" value="CheY-like"/>
    <property type="match status" value="1"/>
</dbReference>
<dbReference type="Pfam" id="PF00072">
    <property type="entry name" value="Response_reg"/>
    <property type="match status" value="1"/>
</dbReference>
<evidence type="ECO:0000256" key="2">
    <source>
        <dbReference type="ARBA" id="ARBA00012438"/>
    </source>
</evidence>
<dbReference type="PROSITE" id="PS50851">
    <property type="entry name" value="CHEW"/>
    <property type="match status" value="1"/>
</dbReference>
<dbReference type="InterPro" id="IPR036097">
    <property type="entry name" value="HisK_dim/P_sf"/>
</dbReference>
<dbReference type="InterPro" id="IPR036061">
    <property type="entry name" value="CheW-like_dom_sf"/>
</dbReference>
<dbReference type="SUPFAM" id="SSF47384">
    <property type="entry name" value="Homodimeric domain of signal transducing histidine kinase"/>
    <property type="match status" value="1"/>
</dbReference>
<dbReference type="Pfam" id="PF02518">
    <property type="entry name" value="HATPase_c"/>
    <property type="match status" value="1"/>
</dbReference>
<dbReference type="SMART" id="SM01231">
    <property type="entry name" value="H-kinase_dim"/>
    <property type="match status" value="1"/>
</dbReference>
<feature type="modified residue" description="4-aspartylphosphate" evidence="10">
    <location>
        <position position="819"/>
    </location>
</feature>
<dbReference type="GO" id="GO:0000155">
    <property type="term" value="F:phosphorelay sensor kinase activity"/>
    <property type="evidence" value="ECO:0007669"/>
    <property type="project" value="InterPro"/>
</dbReference>
<dbReference type="PATRIC" id="fig|1607817.3.peg.794"/>
<dbReference type="PRINTS" id="PR00344">
    <property type="entry name" value="BCTRLSENSOR"/>
</dbReference>
<dbReference type="PANTHER" id="PTHR43395:SF1">
    <property type="entry name" value="CHEMOTAXIS PROTEIN CHEA"/>
    <property type="match status" value="1"/>
</dbReference>
<dbReference type="CDD" id="cd00088">
    <property type="entry name" value="HPT"/>
    <property type="match status" value="1"/>
</dbReference>
<evidence type="ECO:0000256" key="5">
    <source>
        <dbReference type="ARBA" id="ARBA00022679"/>
    </source>
</evidence>
<evidence type="ECO:0000256" key="9">
    <source>
        <dbReference type="PROSITE-ProRule" id="PRU00110"/>
    </source>
</evidence>
<comment type="catalytic activity">
    <reaction evidence="1">
        <text>ATP + protein L-histidine = ADP + protein N-phospho-L-histidine.</text>
        <dbReference type="EC" id="2.7.13.3"/>
    </reaction>
</comment>
<dbReference type="GO" id="GO:0005737">
    <property type="term" value="C:cytoplasm"/>
    <property type="evidence" value="ECO:0007669"/>
    <property type="project" value="InterPro"/>
</dbReference>
<name>A0A0F5MMT3_9RICK</name>
<evidence type="ECO:0000256" key="4">
    <source>
        <dbReference type="ARBA" id="ARBA00022553"/>
    </source>
</evidence>